<accession>A0ACC0XXX3</accession>
<evidence type="ECO:0000313" key="1">
    <source>
        <dbReference type="EMBL" id="KAJ0026361.1"/>
    </source>
</evidence>
<reference evidence="2" key="1">
    <citation type="journal article" date="2023" name="G3 (Bethesda)">
        <title>Genome assembly and association tests identify interacting loci associated with vigor, precocity, and sex in interspecific pistachio rootstocks.</title>
        <authorList>
            <person name="Palmer W."/>
            <person name="Jacygrad E."/>
            <person name="Sagayaradj S."/>
            <person name="Cavanaugh K."/>
            <person name="Han R."/>
            <person name="Bertier L."/>
            <person name="Beede B."/>
            <person name="Kafkas S."/>
            <person name="Golino D."/>
            <person name="Preece J."/>
            <person name="Michelmore R."/>
        </authorList>
    </citation>
    <scope>NUCLEOTIDE SEQUENCE [LARGE SCALE GENOMIC DNA]</scope>
</reference>
<gene>
    <name evidence="1" type="ORF">Pint_08438</name>
</gene>
<organism evidence="1 2">
    <name type="scientific">Pistacia integerrima</name>
    <dbReference type="NCBI Taxonomy" id="434235"/>
    <lineage>
        <taxon>Eukaryota</taxon>
        <taxon>Viridiplantae</taxon>
        <taxon>Streptophyta</taxon>
        <taxon>Embryophyta</taxon>
        <taxon>Tracheophyta</taxon>
        <taxon>Spermatophyta</taxon>
        <taxon>Magnoliopsida</taxon>
        <taxon>eudicotyledons</taxon>
        <taxon>Gunneridae</taxon>
        <taxon>Pentapetalae</taxon>
        <taxon>rosids</taxon>
        <taxon>malvids</taxon>
        <taxon>Sapindales</taxon>
        <taxon>Anacardiaceae</taxon>
        <taxon>Pistacia</taxon>
    </lineage>
</organism>
<keyword evidence="2" id="KW-1185">Reference proteome</keyword>
<protein>
    <submittedName>
        <fullName evidence="1">Uncharacterized protein</fullName>
    </submittedName>
</protein>
<sequence length="66" mass="7756">MATVLTANEVNEITVTLEDRGNKERQLSTEVAAERNRLIETLEHMNVKFLNYMEEYTLFEVFFLIS</sequence>
<comment type="caution">
    <text evidence="1">The sequence shown here is derived from an EMBL/GenBank/DDBJ whole genome shotgun (WGS) entry which is preliminary data.</text>
</comment>
<proteinExistence type="predicted"/>
<evidence type="ECO:0000313" key="2">
    <source>
        <dbReference type="Proteomes" id="UP001163603"/>
    </source>
</evidence>
<dbReference type="Proteomes" id="UP001163603">
    <property type="component" value="Chromosome 10"/>
</dbReference>
<dbReference type="EMBL" id="CM047745">
    <property type="protein sequence ID" value="KAJ0026361.1"/>
    <property type="molecule type" value="Genomic_DNA"/>
</dbReference>
<name>A0ACC0XXX3_9ROSI</name>